<dbReference type="Proteomes" id="UP000510647">
    <property type="component" value="Chromosome 4"/>
</dbReference>
<feature type="domain" description="PWI" evidence="15">
    <location>
        <begin position="523"/>
        <end position="590"/>
    </location>
</feature>
<evidence type="ECO:0000259" key="15">
    <source>
        <dbReference type="SMART" id="SM00311"/>
    </source>
</evidence>
<dbReference type="OrthoDB" id="6275295at2759"/>
<dbReference type="AlphaFoldDB" id="A0A7H9HT37"/>
<evidence type="ECO:0000256" key="4">
    <source>
        <dbReference type="ARBA" id="ARBA00014280"/>
    </source>
</evidence>
<dbReference type="InterPro" id="IPR057542">
    <property type="entry name" value="SNU71_RBD"/>
</dbReference>
<keyword evidence="10" id="KW-0508">mRNA splicing</keyword>
<keyword evidence="11" id="KW-0539">Nucleus</keyword>
<dbReference type="InterPro" id="IPR057543">
    <property type="entry name" value="SNU71_N"/>
</dbReference>
<evidence type="ECO:0000256" key="8">
    <source>
        <dbReference type="ARBA" id="ARBA00022884"/>
    </source>
</evidence>
<dbReference type="GO" id="GO:0005737">
    <property type="term" value="C:cytoplasm"/>
    <property type="evidence" value="ECO:0007669"/>
    <property type="project" value="UniProtKB-SubCell"/>
</dbReference>
<protein>
    <recommendedName>
        <fullName evidence="4">U1 small nuclear ribonucleoprotein component SNU71</fullName>
    </recommendedName>
</protein>
<dbReference type="Gene3D" id="1.20.1390.10">
    <property type="entry name" value="PWI domain"/>
    <property type="match status" value="1"/>
</dbReference>
<evidence type="ECO:0000256" key="2">
    <source>
        <dbReference type="ARBA" id="ARBA00004496"/>
    </source>
</evidence>
<evidence type="ECO:0000313" key="17">
    <source>
        <dbReference type="Proteomes" id="UP000510647"/>
    </source>
</evidence>
<evidence type="ECO:0000256" key="6">
    <source>
        <dbReference type="ARBA" id="ARBA00022664"/>
    </source>
</evidence>
<evidence type="ECO:0000256" key="5">
    <source>
        <dbReference type="ARBA" id="ARBA00022490"/>
    </source>
</evidence>
<feature type="compositionally biased region" description="Basic and acidic residues" evidence="14">
    <location>
        <begin position="450"/>
        <end position="463"/>
    </location>
</feature>
<evidence type="ECO:0000256" key="11">
    <source>
        <dbReference type="ARBA" id="ARBA00023242"/>
    </source>
</evidence>
<comment type="subcellular location">
    <subcellularLocation>
        <location evidence="2">Cytoplasm</location>
    </subcellularLocation>
    <subcellularLocation>
        <location evidence="1">Nucleus</location>
    </subcellularLocation>
</comment>
<evidence type="ECO:0000256" key="10">
    <source>
        <dbReference type="ARBA" id="ARBA00023187"/>
    </source>
</evidence>
<evidence type="ECO:0000256" key="1">
    <source>
        <dbReference type="ARBA" id="ARBA00004123"/>
    </source>
</evidence>
<dbReference type="GO" id="GO:0003723">
    <property type="term" value="F:RNA binding"/>
    <property type="evidence" value="ECO:0007669"/>
    <property type="project" value="UniProtKB-KW"/>
</dbReference>
<dbReference type="Pfam" id="PF24825">
    <property type="entry name" value="SNU71_RBD"/>
    <property type="match status" value="1"/>
</dbReference>
<evidence type="ECO:0000256" key="14">
    <source>
        <dbReference type="SAM" id="MobiDB-lite"/>
    </source>
</evidence>
<dbReference type="SMART" id="SM00311">
    <property type="entry name" value="PWI"/>
    <property type="match status" value="1"/>
</dbReference>
<feature type="region of interest" description="Disordered" evidence="14">
    <location>
        <begin position="420"/>
        <end position="468"/>
    </location>
</feature>
<evidence type="ECO:0000313" key="16">
    <source>
        <dbReference type="EMBL" id="QLQ80481.1"/>
    </source>
</evidence>
<keyword evidence="9" id="KW-0175">Coiled coil</keyword>
<dbReference type="GO" id="GO:0005681">
    <property type="term" value="C:spliceosomal complex"/>
    <property type="evidence" value="ECO:0007669"/>
    <property type="project" value="UniProtKB-KW"/>
</dbReference>
<evidence type="ECO:0000256" key="7">
    <source>
        <dbReference type="ARBA" id="ARBA00022728"/>
    </source>
</evidence>
<feature type="region of interest" description="Disordered" evidence="14">
    <location>
        <begin position="57"/>
        <end position="80"/>
    </location>
</feature>
<dbReference type="InterPro" id="IPR002483">
    <property type="entry name" value="PWI_dom"/>
</dbReference>
<evidence type="ECO:0000256" key="12">
    <source>
        <dbReference type="ARBA" id="ARBA00023274"/>
    </source>
</evidence>
<name>A0A7H9HT37_9SACH</name>
<dbReference type="GO" id="GO:0006397">
    <property type="term" value="P:mRNA processing"/>
    <property type="evidence" value="ECO:0007669"/>
    <property type="project" value="UniProtKB-KW"/>
</dbReference>
<dbReference type="EMBL" id="CP059270">
    <property type="protein sequence ID" value="QLQ80481.1"/>
    <property type="molecule type" value="Genomic_DNA"/>
</dbReference>
<keyword evidence="12" id="KW-0687">Ribonucleoprotein</keyword>
<evidence type="ECO:0000256" key="3">
    <source>
        <dbReference type="ARBA" id="ARBA00005544"/>
    </source>
</evidence>
<sequence length="593" mass="69349">MSDIVYVSPHLYLLSKKRWKTDTQKPGYIPILRADVAKFQQSLQKLNKSVNLQQKISDNGKPVEARDQTTSVSSSSRAEKKEAAGRYQSLKQFFPIGLQQHLHTISLQGFPNKLSNDSLERFLSECIDHIVTWQRLEEKVDIESWTNVRFSELQTQDVYFRFGQIDDKVYAILSKSLEILFALSADESGKYAVEFHIDSNTRQFIQDTNVEIKQEAHEEIRNELWKLLTTLGDADDSNGKTDEGIFDQFSNYQVDLNTLSDLPSESLPQLCKDIIDFRTRVVSIEREKRVRESYEENRRRKHQMMRIFDQIRKSAKDSLDEIESDESDDEQTEDGSTNEDDLLIERQRQDRIQEESQLRYEEAVRKLRNDIEPRLISLQREISRQQNYEQTLIDERPLHLKELIHHANDPYYDHHRSFKQAEEAKDAADRDKYGSEEPTETLPPTIETASKTEEHDKQPEKAPESTSEQVKIKFAFKKAIEKSVLEADHEEATQDLQNIEESQTPTTKQPLPDILPFQDEQLDSYLTKLNETHLVDELVKEYLGVYEDELVQYIFDNIREHKSKQVLLDELKETFDEEAITIVDAIWSSNIWP</sequence>
<keyword evidence="5" id="KW-0963">Cytoplasm</keyword>
<dbReference type="Pfam" id="PF24826">
    <property type="entry name" value="SNU71_N"/>
    <property type="match status" value="1"/>
</dbReference>
<keyword evidence="6" id="KW-0507">mRNA processing</keyword>
<dbReference type="GO" id="GO:0008380">
    <property type="term" value="P:RNA splicing"/>
    <property type="evidence" value="ECO:0007669"/>
    <property type="project" value="UniProtKB-KW"/>
</dbReference>
<feature type="compositionally biased region" description="Acidic residues" evidence="14">
    <location>
        <begin position="320"/>
        <end position="342"/>
    </location>
</feature>
<evidence type="ECO:0000256" key="13">
    <source>
        <dbReference type="ARBA" id="ARBA00025004"/>
    </source>
</evidence>
<feature type="compositionally biased region" description="Basic and acidic residues" evidence="14">
    <location>
        <begin position="420"/>
        <end position="435"/>
    </location>
</feature>
<organism evidence="16 17">
    <name type="scientific">Torulaspora globosa</name>
    <dbReference type="NCBI Taxonomy" id="48254"/>
    <lineage>
        <taxon>Eukaryota</taxon>
        <taxon>Fungi</taxon>
        <taxon>Dikarya</taxon>
        <taxon>Ascomycota</taxon>
        <taxon>Saccharomycotina</taxon>
        <taxon>Saccharomycetes</taxon>
        <taxon>Saccharomycetales</taxon>
        <taxon>Saccharomycetaceae</taxon>
        <taxon>Torulaspora</taxon>
    </lineage>
</organism>
<evidence type="ECO:0000256" key="9">
    <source>
        <dbReference type="ARBA" id="ARBA00023054"/>
    </source>
</evidence>
<keyword evidence="17" id="KW-1185">Reference proteome</keyword>
<comment type="function">
    <text evidence="13">Component of the U1 snRNP particle, which recognizes and binds the 5'-splice site of pre-mRNA. Together with other non-snRNP factors, U1 snRNP forms the spliceosomal commitment complex, that targets pre-mRNA to the splicing pathway.</text>
</comment>
<feature type="region of interest" description="Disordered" evidence="14">
    <location>
        <begin position="317"/>
        <end position="343"/>
    </location>
</feature>
<accession>A0A7H9HT37</accession>
<keyword evidence="7" id="KW-0747">Spliceosome</keyword>
<reference evidence="16 17" key="1">
    <citation type="submission" date="2020-06" db="EMBL/GenBank/DDBJ databases">
        <title>The yeast mating-type switching endonuclease HO is a domesticated member of an unorthodox homing genetic element family.</title>
        <authorList>
            <person name="Coughlan A.Y."/>
            <person name="Lombardi L."/>
            <person name="Braun-Galleani S."/>
            <person name="Martos A.R."/>
            <person name="Galeote V."/>
            <person name="Bigey F."/>
            <person name="Dequin S."/>
            <person name="Byrne K.P."/>
            <person name="Wolfe K.H."/>
        </authorList>
    </citation>
    <scope>NUCLEOTIDE SEQUENCE [LARGE SCALE GENOMIC DNA]</scope>
    <source>
        <strain evidence="16 17">CBS2947</strain>
    </source>
</reference>
<comment type="similarity">
    <text evidence="3">Belongs to the SNU71 family.</text>
</comment>
<gene>
    <name evidence="16" type="ORF">HG537_0D04810</name>
</gene>
<proteinExistence type="inferred from homology"/>
<keyword evidence="8" id="KW-0694">RNA-binding</keyword>